<dbReference type="EMBL" id="CAXKWB010096019">
    <property type="protein sequence ID" value="CAL4220329.1"/>
    <property type="molecule type" value="Genomic_DNA"/>
</dbReference>
<feature type="domain" description="Apple" evidence="1">
    <location>
        <begin position="147"/>
        <end position="223"/>
    </location>
</feature>
<keyword evidence="3" id="KW-1185">Reference proteome</keyword>
<dbReference type="InterPro" id="IPR052774">
    <property type="entry name" value="Celegans_DevNeuronal_Protein"/>
</dbReference>
<evidence type="ECO:0000259" key="1">
    <source>
        <dbReference type="SMART" id="SM00473"/>
    </source>
</evidence>
<dbReference type="Proteomes" id="UP001497623">
    <property type="component" value="Unassembled WGS sequence"/>
</dbReference>
<proteinExistence type="predicted"/>
<dbReference type="SMART" id="SM00473">
    <property type="entry name" value="PAN_AP"/>
    <property type="match status" value="2"/>
</dbReference>
<accession>A0AAV2SP56</accession>
<name>A0AAV2SP56_MEGNR</name>
<protein>
    <recommendedName>
        <fullName evidence="1">Apple domain-containing protein</fullName>
    </recommendedName>
</protein>
<dbReference type="AlphaFoldDB" id="A0AAV2SP56"/>
<dbReference type="Pfam" id="PF00024">
    <property type="entry name" value="PAN_1"/>
    <property type="match status" value="3"/>
</dbReference>
<dbReference type="PANTHER" id="PTHR47327">
    <property type="entry name" value="FI18240P1-RELATED"/>
    <property type="match status" value="1"/>
</dbReference>
<dbReference type="SUPFAM" id="SSF57414">
    <property type="entry name" value="Hairpin loop containing domain-like"/>
    <property type="match status" value="3"/>
</dbReference>
<feature type="domain" description="Apple" evidence="1">
    <location>
        <begin position="64"/>
        <end position="140"/>
    </location>
</feature>
<dbReference type="GO" id="GO:0009653">
    <property type="term" value="P:anatomical structure morphogenesis"/>
    <property type="evidence" value="ECO:0007669"/>
    <property type="project" value="TreeGrafter"/>
</dbReference>
<dbReference type="PANTHER" id="PTHR47327:SF1">
    <property type="entry name" value="RE15579P"/>
    <property type="match status" value="1"/>
</dbReference>
<reference evidence="2 3" key="1">
    <citation type="submission" date="2024-05" db="EMBL/GenBank/DDBJ databases">
        <authorList>
            <person name="Wallberg A."/>
        </authorList>
    </citation>
    <scope>NUCLEOTIDE SEQUENCE [LARGE SCALE GENOMIC DNA]</scope>
</reference>
<evidence type="ECO:0000313" key="2">
    <source>
        <dbReference type="EMBL" id="CAL4220329.1"/>
    </source>
</evidence>
<organism evidence="2 3">
    <name type="scientific">Meganyctiphanes norvegica</name>
    <name type="common">Northern krill</name>
    <name type="synonym">Thysanopoda norvegica</name>
    <dbReference type="NCBI Taxonomy" id="48144"/>
    <lineage>
        <taxon>Eukaryota</taxon>
        <taxon>Metazoa</taxon>
        <taxon>Ecdysozoa</taxon>
        <taxon>Arthropoda</taxon>
        <taxon>Crustacea</taxon>
        <taxon>Multicrustacea</taxon>
        <taxon>Malacostraca</taxon>
        <taxon>Eumalacostraca</taxon>
        <taxon>Eucarida</taxon>
        <taxon>Euphausiacea</taxon>
        <taxon>Euphausiidae</taxon>
        <taxon>Meganyctiphanes</taxon>
    </lineage>
</organism>
<dbReference type="InterPro" id="IPR003609">
    <property type="entry name" value="Pan_app"/>
</dbReference>
<sequence>MGDCKGKCVNEGGINCQSIDYNSQSKDCHISEARSDSGDYTEPCYLDGWQYTELLIDADKRWSKIKYACIRSNNYKTFNGILTMGDCKGKCVNEGGINCQSIDYNSQSKDCHISEARSDSGDYTEPCYLDGWQYTELLINADKRWSKIKYACIRSNNYKTFNGILTMGDCKGKCVNEGGINCQSIDYNSQSKDCHISEARSDSGDYTEPCYLDGWQYTELLIDAGK</sequence>
<dbReference type="Gene3D" id="3.50.4.10">
    <property type="entry name" value="Hepatocyte Growth Factor"/>
    <property type="match status" value="3"/>
</dbReference>
<comment type="caution">
    <text evidence="2">The sequence shown here is derived from an EMBL/GenBank/DDBJ whole genome shotgun (WGS) entry which is preliminary data.</text>
</comment>
<evidence type="ECO:0000313" key="3">
    <source>
        <dbReference type="Proteomes" id="UP001497623"/>
    </source>
</evidence>
<gene>
    <name evidence="2" type="ORF">MNOR_LOCUS39038</name>
</gene>